<keyword evidence="2" id="KW-0812">Transmembrane</keyword>
<sequence>MAKRRVAKSKRNTRHGKAHKEKTTQKPKGVFAILSQYWKQISITIGLCFITYAGFYFFNSPINKIERMTFSDMNKSYIKFYFDNYPYKLNPDINLDLKLDLDNANYDKKFSISKDMTWAKAIKNSPLIKDYNVRIFRDREAYVDDKIISVTKVEFTFSEKARDVYYIQYFELYSPLDLPVGYKIFDVYGFLTYPQTDSDTRTKLDIHPFDVLTQFSTGHLDKYDDLDN</sequence>
<feature type="region of interest" description="Disordered" evidence="1">
    <location>
        <begin position="1"/>
        <end position="24"/>
    </location>
</feature>
<dbReference type="Proteomes" id="UP000095131">
    <property type="component" value="Unassembled WGS sequence"/>
</dbReference>
<name>A0A1E3WN71_9VIBR</name>
<organism evidence="3 4">
    <name type="scientific">Vibrio scophthalmi</name>
    <dbReference type="NCBI Taxonomy" id="45658"/>
    <lineage>
        <taxon>Bacteria</taxon>
        <taxon>Pseudomonadati</taxon>
        <taxon>Pseudomonadota</taxon>
        <taxon>Gammaproteobacteria</taxon>
        <taxon>Vibrionales</taxon>
        <taxon>Vibrionaceae</taxon>
        <taxon>Vibrio</taxon>
    </lineage>
</organism>
<reference evidence="3 4" key="1">
    <citation type="submission" date="2016-08" db="EMBL/GenBank/DDBJ databases">
        <title>Genome sequencing of Vibrio scophthalmi strain FP3289, an isolated from Paralichthys olivaceus.</title>
        <authorList>
            <person name="Han H.-J."/>
        </authorList>
    </citation>
    <scope>NUCLEOTIDE SEQUENCE [LARGE SCALE GENOMIC DNA]</scope>
    <source>
        <strain evidence="3 4">FP3289</strain>
    </source>
</reference>
<keyword evidence="2" id="KW-1133">Transmembrane helix</keyword>
<dbReference type="PATRIC" id="fig|45658.8.peg.1470"/>
<keyword evidence="2" id="KW-0472">Membrane</keyword>
<feature type="compositionally biased region" description="Basic residues" evidence="1">
    <location>
        <begin position="1"/>
        <end position="20"/>
    </location>
</feature>
<protein>
    <submittedName>
        <fullName evidence="3">Uncharacterized protein</fullName>
    </submittedName>
</protein>
<evidence type="ECO:0000313" key="4">
    <source>
        <dbReference type="Proteomes" id="UP000095131"/>
    </source>
</evidence>
<dbReference type="EMBL" id="MDCJ01000002">
    <property type="protein sequence ID" value="ODS11208.1"/>
    <property type="molecule type" value="Genomic_DNA"/>
</dbReference>
<evidence type="ECO:0000256" key="1">
    <source>
        <dbReference type="SAM" id="MobiDB-lite"/>
    </source>
</evidence>
<accession>A0A1E3WN71</accession>
<comment type="caution">
    <text evidence="3">The sequence shown here is derived from an EMBL/GenBank/DDBJ whole genome shotgun (WGS) entry which is preliminary data.</text>
</comment>
<evidence type="ECO:0000313" key="3">
    <source>
        <dbReference type="EMBL" id="ODS11208.1"/>
    </source>
</evidence>
<evidence type="ECO:0000256" key="2">
    <source>
        <dbReference type="SAM" id="Phobius"/>
    </source>
</evidence>
<proteinExistence type="predicted"/>
<dbReference type="RefSeq" id="WP_069446545.1">
    <property type="nucleotide sequence ID" value="NZ_MDCJ01000002.1"/>
</dbReference>
<feature type="transmembrane region" description="Helical" evidence="2">
    <location>
        <begin position="37"/>
        <end position="58"/>
    </location>
</feature>
<gene>
    <name evidence="3" type="ORF">VSF3289_01473</name>
</gene>
<dbReference type="AlphaFoldDB" id="A0A1E3WN71"/>